<proteinExistence type="predicted"/>
<protein>
    <submittedName>
        <fullName evidence="2">Uncharacterized protein</fullName>
    </submittedName>
</protein>
<sequence>MTFSAANVHGAHPTPFSPTNGPTMTAPAPSWTTKSSSIAVHDPIVSPPPRSTSDSVAPWTSPDEVQLQQRAGALRWLSRPMTAESGQIHPNLLISRGEHWTPRIDANSDNITVLFGLQIVPGSPASAVSVLEPLVVPQGAEPQALSDWLATSVCDVSDKVGRLMWMLSQVPDHLSRVVQSVGAVPVIVKEPEWVSDVMHAIGPTAPVLPSPATTAPATPPQSSPPGDRDPGRRASDAPTRPADAVPLLSPRECNRSRTISRALFPTRRSTRSQSPSRSYRPSSLRGGRSRSPRAARTRGGGDDAVVISTKPPIAAGKPSSRARQYLTEMRVVAMGPAAAIRNMVDPMWVHRFIARYSPRYFVMDEKARVIRMWMREDDGVSGIELESGIVMGHVRLHFELVHRPDARLVPHPAVPAVPTEPVSIYLIFFRDVPGNAVRDLARKLDLLDINGFVDIPSSKHMAVTPRCWYAFMSVFASSHTRGEALDGTVFRGHRLRVVRLYDAARLFAAGDDRELKKAIESHAWTW</sequence>
<feature type="region of interest" description="Disordered" evidence="1">
    <location>
        <begin position="205"/>
        <end position="321"/>
    </location>
</feature>
<dbReference type="VEuPathDB" id="FungiDB:AMAG_08013"/>
<name>A0A0L0SK88_ALLM3</name>
<dbReference type="Proteomes" id="UP000054350">
    <property type="component" value="Unassembled WGS sequence"/>
</dbReference>
<feature type="compositionally biased region" description="Basic and acidic residues" evidence="1">
    <location>
        <begin position="226"/>
        <end position="235"/>
    </location>
</feature>
<dbReference type="EMBL" id="GG745341">
    <property type="protein sequence ID" value="KNE62834.1"/>
    <property type="molecule type" value="Genomic_DNA"/>
</dbReference>
<organism evidence="2 3">
    <name type="scientific">Allomyces macrogynus (strain ATCC 38327)</name>
    <name type="common">Allomyces javanicus var. macrogynus</name>
    <dbReference type="NCBI Taxonomy" id="578462"/>
    <lineage>
        <taxon>Eukaryota</taxon>
        <taxon>Fungi</taxon>
        <taxon>Fungi incertae sedis</taxon>
        <taxon>Blastocladiomycota</taxon>
        <taxon>Blastocladiomycetes</taxon>
        <taxon>Blastocladiales</taxon>
        <taxon>Blastocladiaceae</taxon>
        <taxon>Allomyces</taxon>
    </lineage>
</organism>
<feature type="compositionally biased region" description="Basic residues" evidence="1">
    <location>
        <begin position="287"/>
        <end position="296"/>
    </location>
</feature>
<evidence type="ECO:0000256" key="1">
    <source>
        <dbReference type="SAM" id="MobiDB-lite"/>
    </source>
</evidence>
<reference evidence="2 3" key="1">
    <citation type="submission" date="2009-11" db="EMBL/GenBank/DDBJ databases">
        <title>Annotation of Allomyces macrogynus ATCC 38327.</title>
        <authorList>
            <consortium name="The Broad Institute Genome Sequencing Platform"/>
            <person name="Russ C."/>
            <person name="Cuomo C."/>
            <person name="Burger G."/>
            <person name="Gray M.W."/>
            <person name="Holland P.W.H."/>
            <person name="King N."/>
            <person name="Lang F.B.F."/>
            <person name="Roger A.J."/>
            <person name="Ruiz-Trillo I."/>
            <person name="Young S.K."/>
            <person name="Zeng Q."/>
            <person name="Gargeya S."/>
            <person name="Fitzgerald M."/>
            <person name="Haas B."/>
            <person name="Abouelleil A."/>
            <person name="Alvarado L."/>
            <person name="Arachchi H.M."/>
            <person name="Berlin A."/>
            <person name="Chapman S.B."/>
            <person name="Gearin G."/>
            <person name="Goldberg J."/>
            <person name="Griggs A."/>
            <person name="Gujja S."/>
            <person name="Hansen M."/>
            <person name="Heiman D."/>
            <person name="Howarth C."/>
            <person name="Larimer J."/>
            <person name="Lui A."/>
            <person name="MacDonald P.J.P."/>
            <person name="McCowen C."/>
            <person name="Montmayeur A."/>
            <person name="Murphy C."/>
            <person name="Neiman D."/>
            <person name="Pearson M."/>
            <person name="Priest M."/>
            <person name="Roberts A."/>
            <person name="Saif S."/>
            <person name="Shea T."/>
            <person name="Sisk P."/>
            <person name="Stolte C."/>
            <person name="Sykes S."/>
            <person name="Wortman J."/>
            <person name="Nusbaum C."/>
            <person name="Birren B."/>
        </authorList>
    </citation>
    <scope>NUCLEOTIDE SEQUENCE [LARGE SCALE GENOMIC DNA]</scope>
    <source>
        <strain evidence="2 3">ATCC 38327</strain>
    </source>
</reference>
<feature type="region of interest" description="Disordered" evidence="1">
    <location>
        <begin position="1"/>
        <end position="60"/>
    </location>
</feature>
<feature type="compositionally biased region" description="Low complexity" evidence="1">
    <location>
        <begin position="265"/>
        <end position="286"/>
    </location>
</feature>
<gene>
    <name evidence="2" type="ORF">AMAG_08013</name>
</gene>
<evidence type="ECO:0000313" key="2">
    <source>
        <dbReference type="EMBL" id="KNE62834.1"/>
    </source>
</evidence>
<reference evidence="3" key="2">
    <citation type="submission" date="2009-11" db="EMBL/GenBank/DDBJ databases">
        <title>The Genome Sequence of Allomyces macrogynus strain ATCC 38327.</title>
        <authorList>
            <consortium name="The Broad Institute Genome Sequencing Platform"/>
            <person name="Russ C."/>
            <person name="Cuomo C."/>
            <person name="Shea T."/>
            <person name="Young S.K."/>
            <person name="Zeng Q."/>
            <person name="Koehrsen M."/>
            <person name="Haas B."/>
            <person name="Borodovsky M."/>
            <person name="Guigo R."/>
            <person name="Alvarado L."/>
            <person name="Berlin A."/>
            <person name="Borenstein D."/>
            <person name="Chen Z."/>
            <person name="Engels R."/>
            <person name="Freedman E."/>
            <person name="Gellesch M."/>
            <person name="Goldberg J."/>
            <person name="Griggs A."/>
            <person name="Gujja S."/>
            <person name="Heiman D."/>
            <person name="Hepburn T."/>
            <person name="Howarth C."/>
            <person name="Jen D."/>
            <person name="Larson L."/>
            <person name="Lewis B."/>
            <person name="Mehta T."/>
            <person name="Park D."/>
            <person name="Pearson M."/>
            <person name="Roberts A."/>
            <person name="Saif S."/>
            <person name="Shenoy N."/>
            <person name="Sisk P."/>
            <person name="Stolte C."/>
            <person name="Sykes S."/>
            <person name="Walk T."/>
            <person name="White J."/>
            <person name="Yandava C."/>
            <person name="Burger G."/>
            <person name="Gray M.W."/>
            <person name="Holland P.W.H."/>
            <person name="King N."/>
            <person name="Lang F.B.F."/>
            <person name="Roger A.J."/>
            <person name="Ruiz-Trillo I."/>
            <person name="Lander E."/>
            <person name="Nusbaum C."/>
        </authorList>
    </citation>
    <scope>NUCLEOTIDE SEQUENCE [LARGE SCALE GENOMIC DNA]</scope>
    <source>
        <strain evidence="3">ATCC 38327</strain>
    </source>
</reference>
<evidence type="ECO:0000313" key="3">
    <source>
        <dbReference type="Proteomes" id="UP000054350"/>
    </source>
</evidence>
<dbReference type="OrthoDB" id="10336979at2759"/>
<accession>A0A0L0SK88</accession>
<feature type="compositionally biased region" description="Low complexity" evidence="1">
    <location>
        <begin position="205"/>
        <end position="216"/>
    </location>
</feature>
<keyword evidence="3" id="KW-1185">Reference proteome</keyword>
<dbReference type="AlphaFoldDB" id="A0A0L0SK88"/>